<dbReference type="Gene3D" id="2.170.140.10">
    <property type="entry name" value="Chitin binding domain"/>
    <property type="match status" value="3"/>
</dbReference>
<feature type="domain" description="Chitin-binding type-2" evidence="2">
    <location>
        <begin position="211"/>
        <end position="269"/>
    </location>
</feature>
<name>A0AAE1FIL6_PETCI</name>
<dbReference type="EMBL" id="JAWQEG010002142">
    <property type="protein sequence ID" value="KAK3874055.1"/>
    <property type="molecule type" value="Genomic_DNA"/>
</dbReference>
<evidence type="ECO:0000313" key="3">
    <source>
        <dbReference type="EMBL" id="KAK3874055.1"/>
    </source>
</evidence>
<dbReference type="AlphaFoldDB" id="A0AAE1FIL6"/>
<dbReference type="SMART" id="SM00494">
    <property type="entry name" value="ChtBD2"/>
    <property type="match status" value="3"/>
</dbReference>
<dbReference type="InterPro" id="IPR002557">
    <property type="entry name" value="Chitin-bd_dom"/>
</dbReference>
<protein>
    <recommendedName>
        <fullName evidence="2">Chitin-binding type-2 domain-containing protein</fullName>
    </recommendedName>
</protein>
<dbReference type="Proteomes" id="UP001286313">
    <property type="component" value="Unassembled WGS sequence"/>
</dbReference>
<dbReference type="GO" id="GO:0008061">
    <property type="term" value="F:chitin binding"/>
    <property type="evidence" value="ECO:0007669"/>
    <property type="project" value="InterPro"/>
</dbReference>
<evidence type="ECO:0000256" key="1">
    <source>
        <dbReference type="SAM" id="SignalP"/>
    </source>
</evidence>
<dbReference type="InterPro" id="IPR036508">
    <property type="entry name" value="Chitin-bd_dom_sf"/>
</dbReference>
<dbReference type="Pfam" id="PF01607">
    <property type="entry name" value="CBM_14"/>
    <property type="match status" value="1"/>
</dbReference>
<gene>
    <name evidence="3" type="ORF">Pcinc_020979</name>
</gene>
<evidence type="ECO:0000259" key="2">
    <source>
        <dbReference type="PROSITE" id="PS50940"/>
    </source>
</evidence>
<dbReference type="GO" id="GO:0005576">
    <property type="term" value="C:extracellular region"/>
    <property type="evidence" value="ECO:0007669"/>
    <property type="project" value="InterPro"/>
</dbReference>
<proteinExistence type="predicted"/>
<dbReference type="PROSITE" id="PS50940">
    <property type="entry name" value="CHIT_BIND_II"/>
    <property type="match status" value="2"/>
</dbReference>
<organism evidence="3 4">
    <name type="scientific">Petrolisthes cinctipes</name>
    <name type="common">Flat porcelain crab</name>
    <dbReference type="NCBI Taxonomy" id="88211"/>
    <lineage>
        <taxon>Eukaryota</taxon>
        <taxon>Metazoa</taxon>
        <taxon>Ecdysozoa</taxon>
        <taxon>Arthropoda</taxon>
        <taxon>Crustacea</taxon>
        <taxon>Multicrustacea</taxon>
        <taxon>Malacostraca</taxon>
        <taxon>Eumalacostraca</taxon>
        <taxon>Eucarida</taxon>
        <taxon>Decapoda</taxon>
        <taxon>Pleocyemata</taxon>
        <taxon>Anomura</taxon>
        <taxon>Galatheoidea</taxon>
        <taxon>Porcellanidae</taxon>
        <taxon>Petrolisthes</taxon>
    </lineage>
</organism>
<keyword evidence="4" id="KW-1185">Reference proteome</keyword>
<feature type="signal peptide" evidence="1">
    <location>
        <begin position="1"/>
        <end position="20"/>
    </location>
</feature>
<comment type="caution">
    <text evidence="3">The sequence shown here is derived from an EMBL/GenBank/DDBJ whole genome shotgun (WGS) entry which is preliminary data.</text>
</comment>
<sequence length="287" mass="29878">MWKALLLVTVLTVTVKEAASLNKCEGVASGTRCSSCTNLSVCSGGVTIVVANCQSGTVCGEGADGSGSCYSIDDSTPAISLRQDTPPDLSGCRCSGPFPSFMVDNYDATKYTLCLSETNTLSLSCPDGQLFNEEENLCKAPPPTTTPRPIVCTEQGVFPVLDACTSYYACYPNPLGGFMASDIIPCDTAGFIFNPIESTCVDPSETLPAKPEACEEGSIIVPDAIECNAFYVCAGTTVIGEAICCPSNQVFNPDSVVCENSTAGVSCGSEDPCISKLVPVDYTPKCG</sequence>
<dbReference type="SUPFAM" id="SSF57625">
    <property type="entry name" value="Invertebrate chitin-binding proteins"/>
    <property type="match status" value="2"/>
</dbReference>
<reference evidence="3" key="1">
    <citation type="submission" date="2023-10" db="EMBL/GenBank/DDBJ databases">
        <title>Genome assemblies of two species of porcelain crab, Petrolisthes cinctipes and Petrolisthes manimaculis (Anomura: Porcellanidae).</title>
        <authorList>
            <person name="Angst P."/>
        </authorList>
    </citation>
    <scope>NUCLEOTIDE SEQUENCE</scope>
    <source>
        <strain evidence="3">PB745_01</strain>
        <tissue evidence="3">Gill</tissue>
    </source>
</reference>
<feature type="domain" description="Chitin-binding type-2" evidence="2">
    <location>
        <begin position="91"/>
        <end position="154"/>
    </location>
</feature>
<keyword evidence="1" id="KW-0732">Signal</keyword>
<accession>A0AAE1FIL6</accession>
<feature type="chain" id="PRO_5042207740" description="Chitin-binding type-2 domain-containing protein" evidence="1">
    <location>
        <begin position="21"/>
        <end position="287"/>
    </location>
</feature>
<evidence type="ECO:0000313" key="4">
    <source>
        <dbReference type="Proteomes" id="UP001286313"/>
    </source>
</evidence>